<evidence type="ECO:0000313" key="8">
    <source>
        <dbReference type="EMBL" id="QDT64224.1"/>
    </source>
</evidence>
<name>A0A517T767_9PLAN</name>
<feature type="transmembrane region" description="Helical" evidence="6">
    <location>
        <begin position="67"/>
        <end position="88"/>
    </location>
</feature>
<accession>A0A517T767</accession>
<sequence>MSTEPPQAQKAEAPEPTTSLPLRLVKLLLFLSGVLAVPILPLFVLGLSFEEQITESLQTEMSPGMRFFAVIGVLAVDILLPVPSSVVSTYAGGHLGLILGTIASFTGMTLGAAVGYILGRWGGAPLLPHVIEKPDQERIEKLLFRIGPLALFITRPLPILAEAAVLLCGAGRLPSKKFWPTIILANLLVSFAYVVLGNLFGESEWWPLVLILSALVPLLLVPIARRGMREK</sequence>
<dbReference type="Proteomes" id="UP000319976">
    <property type="component" value="Chromosome"/>
</dbReference>
<evidence type="ECO:0000256" key="5">
    <source>
        <dbReference type="ARBA" id="ARBA00023136"/>
    </source>
</evidence>
<organism evidence="8 9">
    <name type="scientific">Calycomorphotria hydatis</name>
    <dbReference type="NCBI Taxonomy" id="2528027"/>
    <lineage>
        <taxon>Bacteria</taxon>
        <taxon>Pseudomonadati</taxon>
        <taxon>Planctomycetota</taxon>
        <taxon>Planctomycetia</taxon>
        <taxon>Planctomycetales</taxon>
        <taxon>Planctomycetaceae</taxon>
        <taxon>Calycomorphotria</taxon>
    </lineage>
</organism>
<proteinExistence type="predicted"/>
<dbReference type="InterPro" id="IPR051311">
    <property type="entry name" value="DedA_domain"/>
</dbReference>
<evidence type="ECO:0000313" key="9">
    <source>
        <dbReference type="Proteomes" id="UP000319976"/>
    </source>
</evidence>
<protein>
    <submittedName>
        <fullName evidence="8">SNARE associated Golgi protein</fullName>
    </submittedName>
</protein>
<feature type="transmembrane region" description="Helical" evidence="6">
    <location>
        <begin position="178"/>
        <end position="199"/>
    </location>
</feature>
<evidence type="ECO:0000256" key="4">
    <source>
        <dbReference type="ARBA" id="ARBA00022989"/>
    </source>
</evidence>
<evidence type="ECO:0000256" key="6">
    <source>
        <dbReference type="SAM" id="Phobius"/>
    </source>
</evidence>
<comment type="subcellular location">
    <subcellularLocation>
        <location evidence="1">Cell membrane</location>
        <topology evidence="1">Multi-pass membrane protein</topology>
    </subcellularLocation>
</comment>
<keyword evidence="9" id="KW-1185">Reference proteome</keyword>
<dbReference type="GO" id="GO:0005886">
    <property type="term" value="C:plasma membrane"/>
    <property type="evidence" value="ECO:0007669"/>
    <property type="project" value="UniProtKB-SubCell"/>
</dbReference>
<feature type="transmembrane region" description="Helical" evidence="6">
    <location>
        <begin position="95"/>
        <end position="118"/>
    </location>
</feature>
<evidence type="ECO:0000259" key="7">
    <source>
        <dbReference type="Pfam" id="PF09335"/>
    </source>
</evidence>
<dbReference type="RefSeq" id="WP_145261207.1">
    <property type="nucleotide sequence ID" value="NZ_CP036316.1"/>
</dbReference>
<evidence type="ECO:0000256" key="1">
    <source>
        <dbReference type="ARBA" id="ARBA00004651"/>
    </source>
</evidence>
<dbReference type="KEGG" id="chya:V22_14550"/>
<evidence type="ECO:0000256" key="2">
    <source>
        <dbReference type="ARBA" id="ARBA00022475"/>
    </source>
</evidence>
<dbReference type="InterPro" id="IPR032816">
    <property type="entry name" value="VTT_dom"/>
</dbReference>
<keyword evidence="3 6" id="KW-0812">Transmembrane</keyword>
<feature type="domain" description="VTT" evidence="7">
    <location>
        <begin position="82"/>
        <end position="198"/>
    </location>
</feature>
<dbReference type="EMBL" id="CP036316">
    <property type="protein sequence ID" value="QDT64224.1"/>
    <property type="molecule type" value="Genomic_DNA"/>
</dbReference>
<evidence type="ECO:0000256" key="3">
    <source>
        <dbReference type="ARBA" id="ARBA00022692"/>
    </source>
</evidence>
<dbReference type="PANTHER" id="PTHR42709:SF6">
    <property type="entry name" value="UNDECAPRENYL PHOSPHATE TRANSPORTER A"/>
    <property type="match status" value="1"/>
</dbReference>
<gene>
    <name evidence="8" type="ORF">V22_14550</name>
</gene>
<dbReference type="Pfam" id="PF09335">
    <property type="entry name" value="VTT_dom"/>
    <property type="match status" value="1"/>
</dbReference>
<dbReference type="OrthoDB" id="261761at2"/>
<keyword evidence="5 6" id="KW-0472">Membrane</keyword>
<keyword evidence="2" id="KW-1003">Cell membrane</keyword>
<feature type="transmembrane region" description="Helical" evidence="6">
    <location>
        <begin position="205"/>
        <end position="224"/>
    </location>
</feature>
<reference evidence="8 9" key="1">
    <citation type="submission" date="2019-02" db="EMBL/GenBank/DDBJ databases">
        <title>Deep-cultivation of Planctomycetes and their phenomic and genomic characterization uncovers novel biology.</title>
        <authorList>
            <person name="Wiegand S."/>
            <person name="Jogler M."/>
            <person name="Boedeker C."/>
            <person name="Pinto D."/>
            <person name="Vollmers J."/>
            <person name="Rivas-Marin E."/>
            <person name="Kohn T."/>
            <person name="Peeters S.H."/>
            <person name="Heuer A."/>
            <person name="Rast P."/>
            <person name="Oberbeckmann S."/>
            <person name="Bunk B."/>
            <person name="Jeske O."/>
            <person name="Meyerdierks A."/>
            <person name="Storesund J.E."/>
            <person name="Kallscheuer N."/>
            <person name="Luecker S."/>
            <person name="Lage O.M."/>
            <person name="Pohl T."/>
            <person name="Merkel B.J."/>
            <person name="Hornburger P."/>
            <person name="Mueller R.-W."/>
            <person name="Bruemmer F."/>
            <person name="Labrenz M."/>
            <person name="Spormann A.M."/>
            <person name="Op den Camp H."/>
            <person name="Overmann J."/>
            <person name="Amann R."/>
            <person name="Jetten M.S.M."/>
            <person name="Mascher T."/>
            <person name="Medema M.H."/>
            <person name="Devos D.P."/>
            <person name="Kaster A.-K."/>
            <person name="Ovreas L."/>
            <person name="Rohde M."/>
            <person name="Galperin M.Y."/>
            <person name="Jogler C."/>
        </authorList>
    </citation>
    <scope>NUCLEOTIDE SEQUENCE [LARGE SCALE GENOMIC DNA]</scope>
    <source>
        <strain evidence="8 9">V22</strain>
    </source>
</reference>
<keyword evidence="4 6" id="KW-1133">Transmembrane helix</keyword>
<dbReference type="AlphaFoldDB" id="A0A517T767"/>
<feature type="transmembrane region" description="Helical" evidence="6">
    <location>
        <begin position="142"/>
        <end position="166"/>
    </location>
</feature>
<dbReference type="PANTHER" id="PTHR42709">
    <property type="entry name" value="ALKALINE PHOSPHATASE LIKE PROTEIN"/>
    <property type="match status" value="1"/>
</dbReference>
<feature type="transmembrane region" description="Helical" evidence="6">
    <location>
        <begin position="27"/>
        <end position="47"/>
    </location>
</feature>